<sequence length="123" mass="13404">MQTFDMTMLAEQSGFIGSVRLSDGLICDSMFANQTCIDAFGVRPVKRLELLLTDVAAQLARYPAGTQAARLTHYRIPPNGSENEPLALELEAIVIQNDHELGDYLLLAQIDELSHMAVLSAAA</sequence>
<protein>
    <submittedName>
        <fullName evidence="1">Uncharacterized protein</fullName>
    </submittedName>
</protein>
<dbReference type="EMBL" id="QPII01000037">
    <property type="protein sequence ID" value="RCV85973.1"/>
    <property type="molecule type" value="Genomic_DNA"/>
</dbReference>
<dbReference type="Proteomes" id="UP000252405">
    <property type="component" value="Unassembled WGS sequence"/>
</dbReference>
<organism evidence="1 2">
    <name type="scientific">Billgrantia montanilacus</name>
    <dbReference type="NCBI Taxonomy" id="2282305"/>
    <lineage>
        <taxon>Bacteria</taxon>
        <taxon>Pseudomonadati</taxon>
        <taxon>Pseudomonadota</taxon>
        <taxon>Gammaproteobacteria</taxon>
        <taxon>Oceanospirillales</taxon>
        <taxon>Halomonadaceae</taxon>
        <taxon>Billgrantia</taxon>
    </lineage>
</organism>
<comment type="caution">
    <text evidence="1">The sequence shown here is derived from an EMBL/GenBank/DDBJ whole genome shotgun (WGS) entry which is preliminary data.</text>
</comment>
<dbReference type="AlphaFoldDB" id="A0A368TRX5"/>
<dbReference type="RefSeq" id="WP_114481123.1">
    <property type="nucleotide sequence ID" value="NZ_QPII01000037.1"/>
</dbReference>
<evidence type="ECO:0000313" key="2">
    <source>
        <dbReference type="Proteomes" id="UP000252405"/>
    </source>
</evidence>
<reference evidence="1 2" key="1">
    <citation type="submission" date="2018-07" db="EMBL/GenBank/DDBJ databases">
        <title>Halomonas montanilacus sp. nov., isolated from Lake Pengyan on Tibetan Plateau.</title>
        <authorList>
            <person name="Lu H."/>
            <person name="Xing P."/>
            <person name="Wu Q."/>
        </authorList>
    </citation>
    <scope>NUCLEOTIDE SEQUENCE [LARGE SCALE GENOMIC DNA]</scope>
    <source>
        <strain evidence="1 2">PYC7W</strain>
    </source>
</reference>
<accession>A0A368TRX5</accession>
<dbReference type="OrthoDB" id="6163558at2"/>
<proteinExistence type="predicted"/>
<name>A0A368TRX5_9GAMM</name>
<gene>
    <name evidence="1" type="ORF">DU505_22055</name>
</gene>
<evidence type="ECO:0000313" key="1">
    <source>
        <dbReference type="EMBL" id="RCV85973.1"/>
    </source>
</evidence>
<keyword evidence="2" id="KW-1185">Reference proteome</keyword>